<dbReference type="Proteomes" id="UP000799779">
    <property type="component" value="Unassembled WGS sequence"/>
</dbReference>
<comment type="subcellular location">
    <subcellularLocation>
        <location evidence="1">Vacuole membrane</location>
        <topology evidence="1">Multi-pass membrane protein</topology>
    </subcellularLocation>
</comment>
<evidence type="ECO:0000313" key="9">
    <source>
        <dbReference type="EMBL" id="KAF2004945.1"/>
    </source>
</evidence>
<feature type="compositionally biased region" description="Polar residues" evidence="6">
    <location>
        <begin position="576"/>
        <end position="593"/>
    </location>
</feature>
<sequence length="864" mass="96472">MKYGDTLRQRSIPEWGHYNIDYDYLKDLIKHQTTPGAGKALSIPGQGETTERAFLDTFFKVLKGQHERINLFIKSKTGEIAHRLEHAGKKLQQLDAQRASRGAGAALSARTVEKYARLDADVIKAGEEIRSLSRFRTVQRTGFVKILKKYRRWTRDAELEQRFKEDVSSDPDSFFELDLGYLLDQYIDVLGALRASVSGGPSNSPPEHGKSQSSADRIARASVEGSDLDFDVALSITPLGQRGGRAVYWVHVDNILEVSVLLLEHLRLRTDPTSTVSTTSSPYATPQRRKSSITADKQLSNEGDCGLIVLDDPESYARKHNSTTIGFGEETTGAIPTRAIDHARWTSSGDAALVVGLQANRSSPDSDKVQIAKLERKCLASILNSSTQEDIVPESSGTQKQADDSAGAQRWLAEHTNVKPVVGICSKRTRFIGLDNSPAGGLWATLDREIFMKESLYETLKSNDWLAAARDEAFTFPHAILEVRREGNQSASLMKILDNSHLVQRVWGFSLETHALWTCSETSALSEPIWASLLESDIRKLPAPVKRQRRKASVVGDSSAHTSPPQTSTSATSVTDGQTSPLFSRNGESSHTSAPDFMEPPPLRSFRKKSHRAKFKEPLPVQIEEASPSQRYWNEYDHPESEDEGYYIYIDPNAEVKFPGQELMENWVRKTKNLLHFGKSDAESPCLSPDYGTSDDDETADESVTAYARAYGTMPIEHRKPSVEGYFSSLFRGLRDPRRDAQTLTNMRQQTERERQSLLAEIHIRQHEREMTKLRFYSTCLAAAVVLDVILSILTMTSRRKERGVVDSAILFGTISNLLLLAVAVLSMRTRQERLGWIHQGFVFAVVLGVVVGDILLLHWVLSP</sequence>
<organism evidence="9 10">
    <name type="scientific">Amniculicola lignicola CBS 123094</name>
    <dbReference type="NCBI Taxonomy" id="1392246"/>
    <lineage>
        <taxon>Eukaryota</taxon>
        <taxon>Fungi</taxon>
        <taxon>Dikarya</taxon>
        <taxon>Ascomycota</taxon>
        <taxon>Pezizomycotina</taxon>
        <taxon>Dothideomycetes</taxon>
        <taxon>Pleosporomycetidae</taxon>
        <taxon>Pleosporales</taxon>
        <taxon>Amniculicolaceae</taxon>
        <taxon>Amniculicola</taxon>
    </lineage>
</organism>
<feature type="transmembrane region" description="Helical" evidence="7">
    <location>
        <begin position="841"/>
        <end position="862"/>
    </location>
</feature>
<feature type="transmembrane region" description="Helical" evidence="7">
    <location>
        <begin position="774"/>
        <end position="797"/>
    </location>
</feature>
<dbReference type="PROSITE" id="PS51382">
    <property type="entry name" value="SPX"/>
    <property type="match status" value="1"/>
</dbReference>
<feature type="transmembrane region" description="Helical" evidence="7">
    <location>
        <begin position="809"/>
        <end position="829"/>
    </location>
</feature>
<dbReference type="PANTHER" id="PTHR46140">
    <property type="entry name" value="VACUOLAR TRANSPORTER CHAPERONE 1-RELATED"/>
    <property type="match status" value="1"/>
</dbReference>
<feature type="region of interest" description="Disordered" evidence="6">
    <location>
        <begin position="198"/>
        <end position="218"/>
    </location>
</feature>
<dbReference type="PANTHER" id="PTHR46140:SF1">
    <property type="entry name" value="VACUOLAR TRANSPORTER CHAPERONE COMPLEX SUBUNIT 4-RELATED"/>
    <property type="match status" value="1"/>
</dbReference>
<dbReference type="GO" id="GO:0007034">
    <property type="term" value="P:vacuolar transport"/>
    <property type="evidence" value="ECO:0007669"/>
    <property type="project" value="TreeGrafter"/>
</dbReference>
<dbReference type="InterPro" id="IPR042267">
    <property type="entry name" value="VTC_sf"/>
</dbReference>
<dbReference type="GO" id="GO:0000329">
    <property type="term" value="C:fungal-type vacuole membrane"/>
    <property type="evidence" value="ECO:0007669"/>
    <property type="project" value="TreeGrafter"/>
</dbReference>
<evidence type="ECO:0000256" key="6">
    <source>
        <dbReference type="SAM" id="MobiDB-lite"/>
    </source>
</evidence>
<dbReference type="GO" id="GO:0042144">
    <property type="term" value="P:vacuole fusion, non-autophagic"/>
    <property type="evidence" value="ECO:0007669"/>
    <property type="project" value="TreeGrafter"/>
</dbReference>
<dbReference type="Gene3D" id="3.20.100.30">
    <property type="entry name" value="VTC, catalytic tunnel domain"/>
    <property type="match status" value="1"/>
</dbReference>
<feature type="region of interest" description="Disordered" evidence="6">
    <location>
        <begin position="549"/>
        <end position="617"/>
    </location>
</feature>
<evidence type="ECO:0000256" key="5">
    <source>
        <dbReference type="ARBA" id="ARBA00023136"/>
    </source>
</evidence>
<evidence type="ECO:0000313" key="10">
    <source>
        <dbReference type="Proteomes" id="UP000799779"/>
    </source>
</evidence>
<feature type="region of interest" description="Disordered" evidence="6">
    <location>
        <begin position="272"/>
        <end position="294"/>
    </location>
</feature>
<dbReference type="GO" id="GO:0006799">
    <property type="term" value="P:polyphosphate biosynthetic process"/>
    <property type="evidence" value="ECO:0007669"/>
    <property type="project" value="UniProtKB-ARBA"/>
</dbReference>
<dbReference type="InterPro" id="IPR051572">
    <property type="entry name" value="VTC_Complex_Subunit"/>
</dbReference>
<evidence type="ECO:0000259" key="8">
    <source>
        <dbReference type="PROSITE" id="PS51382"/>
    </source>
</evidence>
<dbReference type="EMBL" id="ML977565">
    <property type="protein sequence ID" value="KAF2004945.1"/>
    <property type="molecule type" value="Genomic_DNA"/>
</dbReference>
<keyword evidence="4 7" id="KW-1133">Transmembrane helix</keyword>
<dbReference type="GO" id="GO:0033254">
    <property type="term" value="C:vacuolar transporter chaperone complex"/>
    <property type="evidence" value="ECO:0007669"/>
    <property type="project" value="TreeGrafter"/>
</dbReference>
<reference evidence="9" key="1">
    <citation type="journal article" date="2020" name="Stud. Mycol.">
        <title>101 Dothideomycetes genomes: a test case for predicting lifestyles and emergence of pathogens.</title>
        <authorList>
            <person name="Haridas S."/>
            <person name="Albert R."/>
            <person name="Binder M."/>
            <person name="Bloem J."/>
            <person name="Labutti K."/>
            <person name="Salamov A."/>
            <person name="Andreopoulos B."/>
            <person name="Baker S."/>
            <person name="Barry K."/>
            <person name="Bills G."/>
            <person name="Bluhm B."/>
            <person name="Cannon C."/>
            <person name="Castanera R."/>
            <person name="Culley D."/>
            <person name="Daum C."/>
            <person name="Ezra D."/>
            <person name="Gonzalez J."/>
            <person name="Henrissat B."/>
            <person name="Kuo A."/>
            <person name="Liang C."/>
            <person name="Lipzen A."/>
            <person name="Lutzoni F."/>
            <person name="Magnuson J."/>
            <person name="Mondo S."/>
            <person name="Nolan M."/>
            <person name="Ohm R."/>
            <person name="Pangilinan J."/>
            <person name="Park H.-J."/>
            <person name="Ramirez L."/>
            <person name="Alfaro M."/>
            <person name="Sun H."/>
            <person name="Tritt A."/>
            <person name="Yoshinaga Y."/>
            <person name="Zwiers L.-H."/>
            <person name="Turgeon B."/>
            <person name="Goodwin S."/>
            <person name="Spatafora J."/>
            <person name="Crous P."/>
            <person name="Grigoriev I."/>
        </authorList>
    </citation>
    <scope>NUCLEOTIDE SEQUENCE</scope>
    <source>
        <strain evidence="9">CBS 123094</strain>
    </source>
</reference>
<evidence type="ECO:0000256" key="7">
    <source>
        <dbReference type="SAM" id="Phobius"/>
    </source>
</evidence>
<gene>
    <name evidence="9" type="ORF">P154DRAFT_425413</name>
</gene>
<dbReference type="InterPro" id="IPR004331">
    <property type="entry name" value="SPX_dom"/>
</dbReference>
<dbReference type="AlphaFoldDB" id="A0A6A5X0K5"/>
<evidence type="ECO:0000256" key="4">
    <source>
        <dbReference type="ARBA" id="ARBA00022989"/>
    </source>
</evidence>
<feature type="compositionally biased region" description="Low complexity" evidence="6">
    <location>
        <begin position="558"/>
        <end position="575"/>
    </location>
</feature>
<dbReference type="CDD" id="cd14474">
    <property type="entry name" value="SPX_YDR089W"/>
    <property type="match status" value="1"/>
</dbReference>
<dbReference type="Pfam" id="PF09359">
    <property type="entry name" value="VTC"/>
    <property type="match status" value="1"/>
</dbReference>
<dbReference type="GO" id="GO:0016237">
    <property type="term" value="P:microautophagy"/>
    <property type="evidence" value="ECO:0007669"/>
    <property type="project" value="TreeGrafter"/>
</dbReference>
<feature type="compositionally biased region" description="Basic residues" evidence="6">
    <location>
        <begin position="605"/>
        <end position="614"/>
    </location>
</feature>
<protein>
    <recommendedName>
        <fullName evidence="8">SPX domain-containing protein</fullName>
    </recommendedName>
</protein>
<evidence type="ECO:0000256" key="3">
    <source>
        <dbReference type="ARBA" id="ARBA00022692"/>
    </source>
</evidence>
<feature type="domain" description="SPX" evidence="8">
    <location>
        <begin position="1"/>
        <end position="164"/>
    </location>
</feature>
<accession>A0A6A5X0K5</accession>
<keyword evidence="2" id="KW-0926">Vacuole</keyword>
<dbReference type="OrthoDB" id="5588846at2759"/>
<evidence type="ECO:0000256" key="1">
    <source>
        <dbReference type="ARBA" id="ARBA00004128"/>
    </source>
</evidence>
<keyword evidence="10" id="KW-1185">Reference proteome</keyword>
<keyword evidence="5 7" id="KW-0472">Membrane</keyword>
<evidence type="ECO:0000256" key="2">
    <source>
        <dbReference type="ARBA" id="ARBA00022554"/>
    </source>
</evidence>
<dbReference type="InterPro" id="IPR018966">
    <property type="entry name" value="VTC_domain"/>
</dbReference>
<name>A0A6A5X0K5_9PLEO</name>
<keyword evidence="3 7" id="KW-0812">Transmembrane</keyword>
<proteinExistence type="predicted"/>